<reference evidence="1 2" key="1">
    <citation type="submission" date="2017-01" db="EMBL/GenBank/DDBJ databases">
        <authorList>
            <person name="Mah S.A."/>
            <person name="Swanson W.J."/>
            <person name="Moy G.W."/>
            <person name="Vacquier V.D."/>
        </authorList>
    </citation>
    <scope>NUCLEOTIDE SEQUENCE [LARGE SCALE GENOMIC DNA]</scope>
    <source>
        <strain evidence="1 2">DSM 26375</strain>
    </source>
</reference>
<dbReference type="STRING" id="1086013.SAMN05421774_101345"/>
<gene>
    <name evidence="1" type="ORF">SAMN05421774_101345</name>
</gene>
<dbReference type="OrthoDB" id="7689553at2"/>
<sequence length="137" mass="14845">MDRDPMPVPADSAETLDHVFLAPELDHDEFEHLMSLAGPKYSAELLSRLMADLSSVHQHLVASQAGPDWAVLHAQTHILAAMAGSVGARRLQYLAQAANRLNDTSGAALLERLMPPMLTQVQTLHRMVAARHAGLPA</sequence>
<dbReference type="Proteomes" id="UP000186141">
    <property type="component" value="Unassembled WGS sequence"/>
</dbReference>
<evidence type="ECO:0008006" key="3">
    <source>
        <dbReference type="Google" id="ProtNLM"/>
    </source>
</evidence>
<evidence type="ECO:0000313" key="2">
    <source>
        <dbReference type="Proteomes" id="UP000186141"/>
    </source>
</evidence>
<dbReference type="Gene3D" id="1.20.120.160">
    <property type="entry name" value="HPT domain"/>
    <property type="match status" value="1"/>
</dbReference>
<dbReference type="EMBL" id="FTOT01000001">
    <property type="protein sequence ID" value="SIS59362.1"/>
    <property type="molecule type" value="Genomic_DNA"/>
</dbReference>
<name>A0A1N7KCT3_9RHOB</name>
<dbReference type="RefSeq" id="WP_076528076.1">
    <property type="nucleotide sequence ID" value="NZ_BMEH01000001.1"/>
</dbReference>
<dbReference type="SUPFAM" id="SSF47226">
    <property type="entry name" value="Histidine-containing phosphotransfer domain, HPT domain"/>
    <property type="match status" value="1"/>
</dbReference>
<keyword evidence="2" id="KW-1185">Reference proteome</keyword>
<proteinExistence type="predicted"/>
<dbReference type="GO" id="GO:0000160">
    <property type="term" value="P:phosphorelay signal transduction system"/>
    <property type="evidence" value="ECO:0007669"/>
    <property type="project" value="InterPro"/>
</dbReference>
<accession>A0A1N7KCT3</accession>
<dbReference type="InterPro" id="IPR036641">
    <property type="entry name" value="HPT_dom_sf"/>
</dbReference>
<organism evidence="1 2">
    <name type="scientific">Gemmobacter megaterium</name>
    <dbReference type="NCBI Taxonomy" id="1086013"/>
    <lineage>
        <taxon>Bacteria</taxon>
        <taxon>Pseudomonadati</taxon>
        <taxon>Pseudomonadota</taxon>
        <taxon>Alphaproteobacteria</taxon>
        <taxon>Rhodobacterales</taxon>
        <taxon>Paracoccaceae</taxon>
        <taxon>Gemmobacter</taxon>
    </lineage>
</organism>
<protein>
    <recommendedName>
        <fullName evidence="3">Hpt domain-containing protein</fullName>
    </recommendedName>
</protein>
<evidence type="ECO:0000313" key="1">
    <source>
        <dbReference type="EMBL" id="SIS59362.1"/>
    </source>
</evidence>
<dbReference type="AlphaFoldDB" id="A0A1N7KCT3"/>